<protein>
    <submittedName>
        <fullName evidence="1">Uncharacterized protein</fullName>
    </submittedName>
</protein>
<dbReference type="EMBL" id="CAJNAP010000045">
    <property type="protein sequence ID" value="CAE6514140.1"/>
    <property type="molecule type" value="Genomic_DNA"/>
</dbReference>
<dbReference type="RefSeq" id="WP_204800274.1">
    <property type="nucleotide sequence ID" value="NZ_CAJNAP010000045.1"/>
</dbReference>
<evidence type="ECO:0000313" key="1">
    <source>
        <dbReference type="EMBL" id="CAE6514140.1"/>
    </source>
</evidence>
<name>A0A8H8Z3H5_9PROT</name>
<reference evidence="1" key="1">
    <citation type="submission" date="2021-02" db="EMBL/GenBank/DDBJ databases">
        <authorList>
            <person name="Han P."/>
        </authorList>
    </citation>
    <scope>NUCLEOTIDE SEQUENCE</scope>
    <source>
        <strain evidence="1">Nitrosomonas nitrosa 18-3D</strain>
    </source>
</reference>
<dbReference type="Proteomes" id="UP000601736">
    <property type="component" value="Unassembled WGS sequence"/>
</dbReference>
<proteinExistence type="predicted"/>
<gene>
    <name evidence="1" type="ORF">NMYAN_50044</name>
</gene>
<evidence type="ECO:0000313" key="2">
    <source>
        <dbReference type="Proteomes" id="UP000601736"/>
    </source>
</evidence>
<comment type="caution">
    <text evidence="1">The sequence shown here is derived from an EMBL/GenBank/DDBJ whole genome shotgun (WGS) entry which is preliminary data.</text>
</comment>
<organism evidence="1 2">
    <name type="scientific">Nitrosomonas nitrosa</name>
    <dbReference type="NCBI Taxonomy" id="52442"/>
    <lineage>
        <taxon>Bacteria</taxon>
        <taxon>Pseudomonadati</taxon>
        <taxon>Pseudomonadota</taxon>
        <taxon>Betaproteobacteria</taxon>
        <taxon>Nitrosomonadales</taxon>
        <taxon>Nitrosomonadaceae</taxon>
        <taxon>Nitrosomonas</taxon>
    </lineage>
</organism>
<dbReference type="AlphaFoldDB" id="A0A8H8Z3H5"/>
<sequence>MKITRVGIDLAIWQCAKEGCISLTQAQWGVVDHGSGLASFERDNLYQEI</sequence>
<accession>A0A8H8Z3H5</accession>